<keyword evidence="3" id="KW-0508">mRNA splicing</keyword>
<protein>
    <recommendedName>
        <fullName evidence="6">RRM domain-containing protein</fullName>
    </recommendedName>
</protein>
<dbReference type="Proteomes" id="UP000095023">
    <property type="component" value="Unassembled WGS sequence"/>
</dbReference>
<dbReference type="OrthoDB" id="10266058at2759"/>
<feature type="domain" description="RRM" evidence="6">
    <location>
        <begin position="362"/>
        <end position="445"/>
    </location>
</feature>
<dbReference type="GO" id="GO:0006397">
    <property type="term" value="P:mRNA processing"/>
    <property type="evidence" value="ECO:0007669"/>
    <property type="project" value="UniProtKB-KW"/>
</dbReference>
<keyword evidence="8" id="KW-1185">Reference proteome</keyword>
<dbReference type="EMBL" id="KV453843">
    <property type="protein sequence ID" value="ODV89063.1"/>
    <property type="molecule type" value="Genomic_DNA"/>
</dbReference>
<proteinExistence type="predicted"/>
<feature type="compositionally biased region" description="Basic residues" evidence="5">
    <location>
        <begin position="1"/>
        <end position="15"/>
    </location>
</feature>
<feature type="compositionally biased region" description="Basic and acidic residues" evidence="5">
    <location>
        <begin position="16"/>
        <end position="25"/>
    </location>
</feature>
<dbReference type="GO" id="GO:0008380">
    <property type="term" value="P:RNA splicing"/>
    <property type="evidence" value="ECO:0007669"/>
    <property type="project" value="UniProtKB-KW"/>
</dbReference>
<dbReference type="CDD" id="cd12232">
    <property type="entry name" value="RRM3_U2AF65"/>
    <property type="match status" value="1"/>
</dbReference>
<evidence type="ECO:0000313" key="8">
    <source>
        <dbReference type="Proteomes" id="UP000095023"/>
    </source>
</evidence>
<name>A0A1E4TBH5_9ASCO</name>
<evidence type="ECO:0000259" key="6">
    <source>
        <dbReference type="PROSITE" id="PS50102"/>
    </source>
</evidence>
<dbReference type="GO" id="GO:0003723">
    <property type="term" value="F:RNA binding"/>
    <property type="evidence" value="ECO:0007669"/>
    <property type="project" value="UniProtKB-UniRule"/>
</dbReference>
<dbReference type="SMART" id="SM00360">
    <property type="entry name" value="RRM"/>
    <property type="match status" value="2"/>
</dbReference>
<dbReference type="Gene3D" id="3.30.70.330">
    <property type="match status" value="3"/>
</dbReference>
<feature type="region of interest" description="Disordered" evidence="5">
    <location>
        <begin position="1"/>
        <end position="64"/>
    </location>
</feature>
<dbReference type="InterPro" id="IPR012677">
    <property type="entry name" value="Nucleotide-bd_a/b_plait_sf"/>
</dbReference>
<dbReference type="InterPro" id="IPR035979">
    <property type="entry name" value="RBD_domain_sf"/>
</dbReference>
<dbReference type="AlphaFoldDB" id="A0A1E4TBH5"/>
<evidence type="ECO:0000256" key="3">
    <source>
        <dbReference type="ARBA" id="ARBA00023187"/>
    </source>
</evidence>
<evidence type="ECO:0000313" key="7">
    <source>
        <dbReference type="EMBL" id="ODV89063.1"/>
    </source>
</evidence>
<accession>A0A1E4TBH5</accession>
<evidence type="ECO:0000256" key="5">
    <source>
        <dbReference type="SAM" id="MobiDB-lite"/>
    </source>
</evidence>
<evidence type="ECO:0000256" key="2">
    <source>
        <dbReference type="ARBA" id="ARBA00022884"/>
    </source>
</evidence>
<dbReference type="Pfam" id="PF00076">
    <property type="entry name" value="RRM_1"/>
    <property type="match status" value="2"/>
</dbReference>
<dbReference type="PANTHER" id="PTHR23139">
    <property type="entry name" value="RNA-BINDING PROTEIN"/>
    <property type="match status" value="1"/>
</dbReference>
<dbReference type="SUPFAM" id="SSF54928">
    <property type="entry name" value="RNA-binding domain, RBD"/>
    <property type="match status" value="1"/>
</dbReference>
<reference evidence="8" key="1">
    <citation type="submission" date="2016-02" db="EMBL/GenBank/DDBJ databases">
        <title>Comparative genomics of biotechnologically important yeasts.</title>
        <authorList>
            <consortium name="DOE Joint Genome Institute"/>
            <person name="Riley R."/>
            <person name="Haridas S."/>
            <person name="Wolfe K.H."/>
            <person name="Lopes M.R."/>
            <person name="Hittinger C.T."/>
            <person name="Goker M."/>
            <person name="Salamov A."/>
            <person name="Wisecaver J."/>
            <person name="Long T.M."/>
            <person name="Aerts A.L."/>
            <person name="Barry K."/>
            <person name="Choi C."/>
            <person name="Clum A."/>
            <person name="Coughlan A.Y."/>
            <person name="Deshpande S."/>
            <person name="Douglass A.P."/>
            <person name="Hanson S.J."/>
            <person name="Klenk H.-P."/>
            <person name="Labutti K."/>
            <person name="Lapidus A."/>
            <person name="Lindquist E."/>
            <person name="Lipzen A."/>
            <person name="Meier-Kolthoff J.P."/>
            <person name="Ohm R.A."/>
            <person name="Otillar R.P."/>
            <person name="Pangilinan J."/>
            <person name="Peng Y."/>
            <person name="Rokas A."/>
            <person name="Rosa C.A."/>
            <person name="Scheuner C."/>
            <person name="Sibirny A.A."/>
            <person name="Slot J.C."/>
            <person name="Stielow J.B."/>
            <person name="Sun H."/>
            <person name="Kurtzman C.P."/>
            <person name="Blackwell M."/>
            <person name="Jeffries T.W."/>
            <person name="Grigoriev I.V."/>
        </authorList>
    </citation>
    <scope>NUCLEOTIDE SEQUENCE [LARGE SCALE GENOMIC DNA]</scope>
    <source>
        <strain evidence="8">NRRL Y-17796</strain>
    </source>
</reference>
<feature type="domain" description="RRM" evidence="6">
    <location>
        <begin position="248"/>
        <end position="327"/>
    </location>
</feature>
<evidence type="ECO:0000256" key="4">
    <source>
        <dbReference type="PROSITE-ProRule" id="PRU00176"/>
    </source>
</evidence>
<keyword evidence="2 4" id="KW-0694">RNA-binding</keyword>
<gene>
    <name evidence="7" type="ORF">CANCADRAFT_58094</name>
</gene>
<organism evidence="7 8">
    <name type="scientific">Tortispora caseinolytica NRRL Y-17796</name>
    <dbReference type="NCBI Taxonomy" id="767744"/>
    <lineage>
        <taxon>Eukaryota</taxon>
        <taxon>Fungi</taxon>
        <taxon>Dikarya</taxon>
        <taxon>Ascomycota</taxon>
        <taxon>Saccharomycotina</taxon>
        <taxon>Trigonopsidomycetes</taxon>
        <taxon>Trigonopsidales</taxon>
        <taxon>Trigonopsidaceae</taxon>
        <taxon>Tortispora</taxon>
    </lineage>
</organism>
<dbReference type="InterPro" id="IPR000504">
    <property type="entry name" value="RRM_dom"/>
</dbReference>
<dbReference type="PROSITE" id="PS50102">
    <property type="entry name" value="RRM"/>
    <property type="match status" value="2"/>
</dbReference>
<evidence type="ECO:0000256" key="1">
    <source>
        <dbReference type="ARBA" id="ARBA00022664"/>
    </source>
</evidence>
<sequence>MHNNTNKRARPRDHRRPGEQHDRYGHVKRSRPAREFDRPPQRNNNYRGHPPRHSDLPPRPQQSWWNIKPEGLENISAAQAKVSGLFTETRNGLLEHPNASVSDILKRIQIPGVSVPSTLRPSTSRAARNLIISGFASDVTEQNLINAFNMYLRSINPVEGQPPRTTDPVVSASLHGSHLLLSLRTAYDATCVFALNGTILSSAGISFVVDVKRPESYIAPEPFTLVYSSSAQSADDLIAKYNVPESPTKICISQLPEHLSDSEVKQLFNEFMPFDKFLLLKSASDSNSSLGTAFIDLEDEQKSSEFISKFNNYQIENSNLIVQYCCRGTTQTLTDYSDYSALQQYIENSAASPTVSVTPSRVLVFFNMINPDDLTDQELVSFYREDIKKACEKYGEVISVNIPQPLGIGRENAALGRVYVEFKETAQATLAIYVLSGFLYNDRTVIGSFYPEKDYEVGAL</sequence>
<keyword evidence="1" id="KW-0507">mRNA processing</keyword>